<dbReference type="OrthoDB" id="19711at2759"/>
<dbReference type="InParanoid" id="T1EFI7"/>
<reference evidence="7 9" key="2">
    <citation type="journal article" date="2013" name="Nature">
        <title>Insights into bilaterian evolution from three spiralian genomes.</title>
        <authorList>
            <person name="Simakov O."/>
            <person name="Marletaz F."/>
            <person name="Cho S.J."/>
            <person name="Edsinger-Gonzales E."/>
            <person name="Havlak P."/>
            <person name="Hellsten U."/>
            <person name="Kuo D.H."/>
            <person name="Larsson T."/>
            <person name="Lv J."/>
            <person name="Arendt D."/>
            <person name="Savage R."/>
            <person name="Osoegawa K."/>
            <person name="de Jong P."/>
            <person name="Grimwood J."/>
            <person name="Chapman J.A."/>
            <person name="Shapiro H."/>
            <person name="Aerts A."/>
            <person name="Otillar R.P."/>
            <person name="Terry A.Y."/>
            <person name="Boore J.L."/>
            <person name="Grigoriev I.V."/>
            <person name="Lindberg D.R."/>
            <person name="Seaver E.C."/>
            <person name="Weisblat D.A."/>
            <person name="Putnam N.H."/>
            <person name="Rokhsar D.S."/>
        </authorList>
    </citation>
    <scope>NUCLEOTIDE SEQUENCE</scope>
</reference>
<dbReference type="PROSITE" id="PS50082">
    <property type="entry name" value="WD_REPEATS_2"/>
    <property type="match status" value="6"/>
</dbReference>
<name>T1EFI7_HELRO</name>
<feature type="repeat" description="WD" evidence="4">
    <location>
        <begin position="281"/>
        <end position="321"/>
    </location>
</feature>
<dbReference type="GO" id="GO:0046983">
    <property type="term" value="F:protein dimerization activity"/>
    <property type="evidence" value="ECO:0007669"/>
    <property type="project" value="InterPro"/>
</dbReference>
<dbReference type="InterPro" id="IPR036047">
    <property type="entry name" value="F-box-like_dom_sf"/>
</dbReference>
<evidence type="ECO:0000256" key="1">
    <source>
        <dbReference type="ARBA" id="ARBA00022574"/>
    </source>
</evidence>
<dbReference type="SMART" id="SM00256">
    <property type="entry name" value="FBOX"/>
    <property type="match status" value="1"/>
</dbReference>
<sequence length="548" mass="62006">MDYSEQAMESTVIEDPNSHLFLKNDKNKYSQLVCQQQTDCLKLFLTWNSNQQVQFVQELIQRMDHHQHGEIDTFLQPILQRDFISALPDRGLDHISEKILSYLDSKSLCSAELVCKEWYRVIADGGIWRKLIEKMVRTNTLWFGLAQRKGWMNYLFRPKPGESHKEHLFYRRLFNEIIKDIDTIDNNWRTGNVALRRILCHSVASKGVYCLQYDDSKIVCGLRDNTIKVWNKSTLECVRSLRGHTGSVLCLQFSDDMIISGSSDATVRVWSITTGEIINILIHHSEAVLHLRYSEEGIMVTCSKDRSIAVWDIISPKEINLRRVLLGHRAAVNVVDFDLNYIVSASGDRTIKVWNTTTCEFVRTLNGHKRGIACLQYREKLIVSGSSDNTIRLWDVECGACLRILEGHEELVRCIRFDNKRIVSGAYDGRIKVWDLQAALDPRSPSGTLCLRTFVEHTGRVFRLQFDEFQIVSSSHDDTIIIWDFMNEVSISGSPTTSGGHGNLGQGHGNLGQGANNGSSSNAPDSALVVASAISNVNQPTGGINSNR</sequence>
<proteinExistence type="predicted"/>
<keyword evidence="3" id="KW-0833">Ubl conjugation pathway</keyword>
<dbReference type="InterPro" id="IPR015943">
    <property type="entry name" value="WD40/YVTN_repeat-like_dom_sf"/>
</dbReference>
<dbReference type="InterPro" id="IPR019775">
    <property type="entry name" value="WD40_repeat_CS"/>
</dbReference>
<dbReference type="InterPro" id="IPR020472">
    <property type="entry name" value="WD40_PAC1"/>
</dbReference>
<reference evidence="8" key="3">
    <citation type="submission" date="2015-06" db="UniProtKB">
        <authorList>
            <consortium name="EnsemblMetazoa"/>
        </authorList>
    </citation>
    <scope>IDENTIFICATION</scope>
</reference>
<dbReference type="Pfam" id="PF00400">
    <property type="entry name" value="WD40"/>
    <property type="match status" value="7"/>
</dbReference>
<dbReference type="OMA" id="GIAHVWS"/>
<evidence type="ECO:0000313" key="8">
    <source>
        <dbReference type="EnsemblMetazoa" id="HelroP112326"/>
    </source>
</evidence>
<evidence type="ECO:0000256" key="3">
    <source>
        <dbReference type="ARBA" id="ARBA00022786"/>
    </source>
</evidence>
<dbReference type="CTD" id="20195339"/>
<feature type="domain" description="F-box" evidence="6">
    <location>
        <begin position="93"/>
        <end position="131"/>
    </location>
</feature>
<dbReference type="SUPFAM" id="SSF50978">
    <property type="entry name" value="WD40 repeat-like"/>
    <property type="match status" value="1"/>
</dbReference>
<protein>
    <recommendedName>
        <fullName evidence="6">F-box domain-containing protein</fullName>
    </recommendedName>
</protein>
<dbReference type="InterPro" id="IPR036322">
    <property type="entry name" value="WD40_repeat_dom_sf"/>
</dbReference>
<dbReference type="InterPro" id="IPR050995">
    <property type="entry name" value="WD-F-box_domain-protein"/>
</dbReference>
<dbReference type="CDD" id="cd00200">
    <property type="entry name" value="WD40"/>
    <property type="match status" value="1"/>
</dbReference>
<dbReference type="InterPro" id="IPR021977">
    <property type="entry name" value="Beta-TrCP_D"/>
</dbReference>
<reference evidence="9" key="1">
    <citation type="submission" date="2012-12" db="EMBL/GenBank/DDBJ databases">
        <authorList>
            <person name="Hellsten U."/>
            <person name="Grimwood J."/>
            <person name="Chapman J.A."/>
            <person name="Shapiro H."/>
            <person name="Aerts A."/>
            <person name="Otillar R.P."/>
            <person name="Terry A.Y."/>
            <person name="Boore J.L."/>
            <person name="Simakov O."/>
            <person name="Marletaz F."/>
            <person name="Cho S.-J."/>
            <person name="Edsinger-Gonzales E."/>
            <person name="Havlak P."/>
            <person name="Kuo D.-H."/>
            <person name="Larsson T."/>
            <person name="Lv J."/>
            <person name="Arendt D."/>
            <person name="Savage R."/>
            <person name="Osoegawa K."/>
            <person name="de Jong P."/>
            <person name="Lindberg D.R."/>
            <person name="Seaver E.C."/>
            <person name="Weisblat D.A."/>
            <person name="Putnam N.H."/>
            <person name="Grigoriev I.V."/>
            <person name="Rokhsar D.S."/>
        </authorList>
    </citation>
    <scope>NUCLEOTIDE SEQUENCE</scope>
</reference>
<keyword evidence="9" id="KW-1185">Reference proteome</keyword>
<feature type="repeat" description="WD" evidence="4">
    <location>
        <begin position="365"/>
        <end position="404"/>
    </location>
</feature>
<dbReference type="KEGG" id="hro:HELRODRAFT_112326"/>
<dbReference type="AlphaFoldDB" id="T1EFI7"/>
<feature type="repeat" description="WD" evidence="4">
    <location>
        <begin position="241"/>
        <end position="280"/>
    </location>
</feature>
<dbReference type="Gene3D" id="2.130.10.10">
    <property type="entry name" value="YVTN repeat-like/Quinoprotein amine dehydrogenase"/>
    <property type="match status" value="1"/>
</dbReference>
<dbReference type="Pfam" id="PF12937">
    <property type="entry name" value="F-box-like"/>
    <property type="match status" value="1"/>
</dbReference>
<feature type="region of interest" description="Disordered" evidence="5">
    <location>
        <begin position="494"/>
        <end position="523"/>
    </location>
</feature>
<evidence type="ECO:0000313" key="9">
    <source>
        <dbReference type="Proteomes" id="UP000015101"/>
    </source>
</evidence>
<keyword evidence="1 4" id="KW-0853">WD repeat</keyword>
<dbReference type="PANTHER" id="PTHR14604:SF4">
    <property type="entry name" value="F-BOX DOMAIN-CONTAINING PROTEIN"/>
    <property type="match status" value="1"/>
</dbReference>
<evidence type="ECO:0000313" key="7">
    <source>
        <dbReference type="EMBL" id="ESO03450.1"/>
    </source>
</evidence>
<dbReference type="EMBL" id="AMQM01004694">
    <property type="status" value="NOT_ANNOTATED_CDS"/>
    <property type="molecule type" value="Genomic_DNA"/>
</dbReference>
<dbReference type="EMBL" id="KB096633">
    <property type="protein sequence ID" value="ESO03450.1"/>
    <property type="molecule type" value="Genomic_DNA"/>
</dbReference>
<dbReference type="InterPro" id="IPR001810">
    <property type="entry name" value="F-box_dom"/>
</dbReference>
<evidence type="ECO:0000256" key="4">
    <source>
        <dbReference type="PROSITE-ProRule" id="PRU00221"/>
    </source>
</evidence>
<dbReference type="PROSITE" id="PS00678">
    <property type="entry name" value="WD_REPEATS_1"/>
    <property type="match status" value="4"/>
</dbReference>
<dbReference type="Gene3D" id="6.10.250.1840">
    <property type="match status" value="1"/>
</dbReference>
<dbReference type="PROSITE" id="PS50181">
    <property type="entry name" value="FBOX"/>
    <property type="match status" value="1"/>
</dbReference>
<dbReference type="SUPFAM" id="SSF81383">
    <property type="entry name" value="F-box domain"/>
    <property type="match status" value="1"/>
</dbReference>
<dbReference type="Pfam" id="PF12125">
    <property type="entry name" value="Beta-TrCP_D"/>
    <property type="match status" value="1"/>
</dbReference>
<accession>T1EFI7</accession>
<dbReference type="HOGENOM" id="CLU_000288_103_6_1"/>
<dbReference type="PANTHER" id="PTHR14604">
    <property type="entry name" value="WD40 REPEAT PF20"/>
    <property type="match status" value="1"/>
</dbReference>
<dbReference type="SMART" id="SM01028">
    <property type="entry name" value="Beta-TrCP_D"/>
    <property type="match status" value="1"/>
</dbReference>
<evidence type="ECO:0000259" key="6">
    <source>
        <dbReference type="PROSITE" id="PS50181"/>
    </source>
</evidence>
<dbReference type="PROSITE" id="PS50294">
    <property type="entry name" value="WD_REPEATS_REGION"/>
    <property type="match status" value="5"/>
</dbReference>
<dbReference type="InterPro" id="IPR001680">
    <property type="entry name" value="WD40_rpt"/>
</dbReference>
<dbReference type="Gene3D" id="1.20.1280.50">
    <property type="match status" value="1"/>
</dbReference>
<dbReference type="STRING" id="6412.T1EFI7"/>
<dbReference type="eggNOG" id="KOG0281">
    <property type="taxonomic scope" value="Eukaryota"/>
</dbReference>
<organism evidence="8 9">
    <name type="scientific">Helobdella robusta</name>
    <name type="common">Californian leech</name>
    <dbReference type="NCBI Taxonomy" id="6412"/>
    <lineage>
        <taxon>Eukaryota</taxon>
        <taxon>Metazoa</taxon>
        <taxon>Spiralia</taxon>
        <taxon>Lophotrochozoa</taxon>
        <taxon>Annelida</taxon>
        <taxon>Clitellata</taxon>
        <taxon>Hirudinea</taxon>
        <taxon>Rhynchobdellida</taxon>
        <taxon>Glossiphoniidae</taxon>
        <taxon>Helobdella</taxon>
    </lineage>
</organism>
<evidence type="ECO:0000256" key="2">
    <source>
        <dbReference type="ARBA" id="ARBA00022737"/>
    </source>
</evidence>
<dbReference type="Proteomes" id="UP000015101">
    <property type="component" value="Unassembled WGS sequence"/>
</dbReference>
<gene>
    <name evidence="8" type="primary">20195339</name>
    <name evidence="7" type="ORF">HELRODRAFT_112326</name>
</gene>
<feature type="repeat" description="WD" evidence="4">
    <location>
        <begin position="454"/>
        <end position="484"/>
    </location>
</feature>
<dbReference type="CDD" id="cd22130">
    <property type="entry name" value="F-box_FBXW1"/>
    <property type="match status" value="1"/>
</dbReference>
<feature type="compositionally biased region" description="Gly residues" evidence="5">
    <location>
        <begin position="499"/>
        <end position="512"/>
    </location>
</feature>
<keyword evidence="2" id="KW-0677">Repeat</keyword>
<evidence type="ECO:0000256" key="5">
    <source>
        <dbReference type="SAM" id="MobiDB-lite"/>
    </source>
</evidence>
<dbReference type="EnsemblMetazoa" id="HelroT112326">
    <property type="protein sequence ID" value="HelroP112326"/>
    <property type="gene ID" value="HelroG112326"/>
</dbReference>
<dbReference type="FunCoup" id="T1EFI7">
    <property type="interactions" value="1315"/>
</dbReference>
<dbReference type="PRINTS" id="PR00320">
    <property type="entry name" value="GPROTEINBRPT"/>
</dbReference>
<dbReference type="RefSeq" id="XP_009018598.1">
    <property type="nucleotide sequence ID" value="XM_009020350.1"/>
</dbReference>
<dbReference type="SMART" id="SM00320">
    <property type="entry name" value="WD40"/>
    <property type="match status" value="7"/>
</dbReference>
<dbReference type="GeneID" id="20195339"/>
<feature type="repeat" description="WD" evidence="4">
    <location>
        <begin position="405"/>
        <end position="444"/>
    </location>
</feature>
<feature type="repeat" description="WD" evidence="4">
    <location>
        <begin position="325"/>
        <end position="364"/>
    </location>
</feature>